<dbReference type="EMBL" id="JAHFVK010000002">
    <property type="protein sequence ID" value="MBT2135198.1"/>
    <property type="molecule type" value="Genomic_DNA"/>
</dbReference>
<dbReference type="Proteomes" id="UP000811255">
    <property type="component" value="Unassembled WGS sequence"/>
</dbReference>
<keyword evidence="1" id="KW-0732">Signal</keyword>
<evidence type="ECO:0000313" key="2">
    <source>
        <dbReference type="EMBL" id="MBT2135198.1"/>
    </source>
</evidence>
<organism evidence="2 3">
    <name type="scientific">Croceibacterium selenioxidans</name>
    <dbReference type="NCBI Taxonomy" id="2838833"/>
    <lineage>
        <taxon>Bacteria</taxon>
        <taxon>Pseudomonadati</taxon>
        <taxon>Pseudomonadota</taxon>
        <taxon>Alphaproteobacteria</taxon>
        <taxon>Sphingomonadales</taxon>
        <taxon>Erythrobacteraceae</taxon>
        <taxon>Croceibacterium</taxon>
    </lineage>
</organism>
<dbReference type="RefSeq" id="WP_214536865.1">
    <property type="nucleotide sequence ID" value="NZ_JAHFVK010000002.1"/>
</dbReference>
<sequence length="312" mass="32716">MRKFLSACSLVGLIVAPAVQAQDAGVFKPKGAWTADYGDEYCRLVRTFSNGKEELSLALERVQPGTDVRMIFVGGGLSPFRNADTIGYQFGPSGAAAKSGYAKSTTPDGKPFMSFNPVTLAPPQMGPGATPGSPPPAFDPSKPFVPPPYDRAKEQEAATGISAIALTEGLTSPVTIETGSLRAPMAAMQNCADDLLKVWGLDLEQHKTMTAPVALVPNPQGVLPQGTIPFSEFGKMATGGNLVRVIVGADGKPTSCQIYSPTLSETLNSKICKLVMDKASFVPAKDAGGQAMASFWMGSPMFLGPPFPGGRR</sequence>
<feature type="chain" id="PRO_5046032403" description="TonB C-terminal domain-containing protein" evidence="1">
    <location>
        <begin position="22"/>
        <end position="312"/>
    </location>
</feature>
<feature type="signal peptide" evidence="1">
    <location>
        <begin position="1"/>
        <end position="21"/>
    </location>
</feature>
<keyword evidence="3" id="KW-1185">Reference proteome</keyword>
<protein>
    <recommendedName>
        <fullName evidence="4">TonB C-terminal domain-containing protein</fullName>
    </recommendedName>
</protein>
<evidence type="ECO:0008006" key="4">
    <source>
        <dbReference type="Google" id="ProtNLM"/>
    </source>
</evidence>
<evidence type="ECO:0000313" key="3">
    <source>
        <dbReference type="Proteomes" id="UP000811255"/>
    </source>
</evidence>
<comment type="caution">
    <text evidence="2">The sequence shown here is derived from an EMBL/GenBank/DDBJ whole genome shotgun (WGS) entry which is preliminary data.</text>
</comment>
<evidence type="ECO:0000256" key="1">
    <source>
        <dbReference type="SAM" id="SignalP"/>
    </source>
</evidence>
<name>A0ABS5W613_9SPHN</name>
<proteinExistence type="predicted"/>
<reference evidence="2 3" key="1">
    <citation type="submission" date="2021-05" db="EMBL/GenBank/DDBJ databases">
        <title>Croceibacterium sp. LX-88 genome sequence.</title>
        <authorList>
            <person name="Luo X."/>
        </authorList>
    </citation>
    <scope>NUCLEOTIDE SEQUENCE [LARGE SCALE GENOMIC DNA]</scope>
    <source>
        <strain evidence="2 3">LX-88</strain>
    </source>
</reference>
<accession>A0ABS5W613</accession>
<gene>
    <name evidence="2" type="ORF">KK137_12750</name>
</gene>